<feature type="transmembrane region" description="Helical" evidence="2">
    <location>
        <begin position="380"/>
        <end position="400"/>
    </location>
</feature>
<proteinExistence type="predicted"/>
<evidence type="ECO:0000313" key="4">
    <source>
        <dbReference type="Proteomes" id="UP000006064"/>
    </source>
</evidence>
<dbReference type="EMBL" id="CP003651">
    <property type="protein sequence ID" value="AFL94351.1"/>
    <property type="molecule type" value="Genomic_DNA"/>
</dbReference>
<reference evidence="3 4" key="1">
    <citation type="journal article" date="2012" name="J. Bacteriol.">
        <title>Complete Genome Sequence of the Hyperthermophilic Archaeon Thermococcus sp. Strain CL1, Isolated from a Paralvinella sp. Polychaete Worm Collected from a Hydrothermal Vent.</title>
        <authorList>
            <person name="Jung J.H."/>
            <person name="Holden J.F."/>
            <person name="Seo D.H."/>
            <person name="Park K.H."/>
            <person name="Shin H."/>
            <person name="Ryu S."/>
            <person name="Lee J.H."/>
            <person name="Park C.S."/>
        </authorList>
    </citation>
    <scope>NUCLEOTIDE SEQUENCE [LARGE SCALE GENOMIC DNA]</scope>
    <source>
        <strain evidence="4">DSM 27260 / KACC 17922 / CL1</strain>
    </source>
</reference>
<dbReference type="AlphaFoldDB" id="I3ZRL7"/>
<feature type="region of interest" description="Disordered" evidence="1">
    <location>
        <begin position="325"/>
        <end position="376"/>
    </location>
</feature>
<name>I3ZRL7_THECF</name>
<dbReference type="STRING" id="163003.CL1_0136"/>
<accession>I3ZRL7</accession>
<keyword evidence="2" id="KW-0472">Membrane</keyword>
<evidence type="ECO:0000256" key="2">
    <source>
        <dbReference type="SAM" id="Phobius"/>
    </source>
</evidence>
<gene>
    <name evidence="3" type="ORF">CL1_0136</name>
</gene>
<keyword evidence="2" id="KW-1133">Transmembrane helix</keyword>
<keyword evidence="2" id="KW-0812">Transmembrane</keyword>
<evidence type="ECO:0000256" key="1">
    <source>
        <dbReference type="SAM" id="MobiDB-lite"/>
    </source>
</evidence>
<protein>
    <submittedName>
        <fullName evidence="3">Uncharacterized protein</fullName>
    </submittedName>
</protein>
<dbReference type="Proteomes" id="UP000006064">
    <property type="component" value="Chromosome"/>
</dbReference>
<dbReference type="HOGENOM" id="CLU_050811_0_0_2"/>
<keyword evidence="4" id="KW-1185">Reference proteome</keyword>
<dbReference type="InterPro" id="IPR029062">
    <property type="entry name" value="Class_I_gatase-like"/>
</dbReference>
<evidence type="ECO:0000313" key="3">
    <source>
        <dbReference type="EMBL" id="AFL94351.1"/>
    </source>
</evidence>
<dbReference type="SUPFAM" id="SSF52317">
    <property type="entry name" value="Class I glutamine amidotransferase-like"/>
    <property type="match status" value="1"/>
</dbReference>
<feature type="compositionally biased region" description="Low complexity" evidence="1">
    <location>
        <begin position="326"/>
        <end position="364"/>
    </location>
</feature>
<dbReference type="KEGG" id="thm:CL1_0136"/>
<feature type="compositionally biased region" description="Polar residues" evidence="1">
    <location>
        <begin position="365"/>
        <end position="376"/>
    </location>
</feature>
<dbReference type="RefSeq" id="WP_014787992.1">
    <property type="nucleotide sequence ID" value="NC_018015.1"/>
</dbReference>
<organism evidence="3 4">
    <name type="scientific">Thermococcus cleftensis (strain DSM 27260 / KACC 17922 / CL1)</name>
    <dbReference type="NCBI Taxonomy" id="163003"/>
    <lineage>
        <taxon>Archaea</taxon>
        <taxon>Methanobacteriati</taxon>
        <taxon>Methanobacteriota</taxon>
        <taxon>Thermococci</taxon>
        <taxon>Thermococcales</taxon>
        <taxon>Thermococcaceae</taxon>
        <taxon>Thermococcus</taxon>
    </lineage>
</organism>
<dbReference type="GeneID" id="13038792"/>
<sequence>MRWIPILVLIAILLAPCAKAATVAVDVSHGEGTVALVNPVVDPASGRVIGEGIVPTLSWYEWAYFGRYQDLESAGAKFLGDRITYESLRDVDVLIIGQLHEPLDDDEIKAVVKWFSLGGKVLWVSGDSDIDDGSYVQDNANKLLSAIPGVRLRIDYATVTDTFSNAGKSSYVSGFVRPDLHTPGASVLNEGYIGEVGKVLFHEGGVIAWVDDSGKWHPLIIGEIPEGVYRIVTTSSNGMIEDNRAPEPRAYGVWEKGIFTLLAVEFVKLPNGAEGILIVSGESPYGSQVPIWVNRYGNYLFDGQRFVSNLLNWAVRQSYTLEKAETLSTTTTSTTRRTTTTTSENEDTTTSSSWTADSATSSSTHQAPTTSPEESSGSGWLVAVLAILLLSAAVLAFLLVKKR</sequence>